<accession>A0A929L1J0</accession>
<sequence length="181" mass="20107">MLWIALSAPAQTRWVVQENSSLSVHGRTNVNKFTCDIPTTVKDTITLTKTADGVKLDGSISPATLSFDCHKAMMTRDLQKTLKAKQYPNLHIRFLNLSTMPELSTSPAAITGDVELEIAGTKKIYSINYQIATDDNKMIHLSGSQEICFSDLKLIPPQKMGGMIKTKDQLVINFHLKMRAI</sequence>
<keyword evidence="2" id="KW-1185">Reference proteome</keyword>
<gene>
    <name evidence="1" type="ORF">IRJ16_18640</name>
</gene>
<comment type="caution">
    <text evidence="1">The sequence shown here is derived from an EMBL/GenBank/DDBJ whole genome shotgun (WGS) entry which is preliminary data.</text>
</comment>
<proteinExistence type="predicted"/>
<organism evidence="1 2">
    <name type="scientific">Mucilaginibacter myungsuensis</name>
    <dbReference type="NCBI Taxonomy" id="649104"/>
    <lineage>
        <taxon>Bacteria</taxon>
        <taxon>Pseudomonadati</taxon>
        <taxon>Bacteroidota</taxon>
        <taxon>Sphingobacteriia</taxon>
        <taxon>Sphingobacteriales</taxon>
        <taxon>Sphingobacteriaceae</taxon>
        <taxon>Mucilaginibacter</taxon>
    </lineage>
</organism>
<reference evidence="1" key="1">
    <citation type="submission" date="2020-10" db="EMBL/GenBank/DDBJ databases">
        <title>Mucilaginibacter mali sp. nov., isolated from rhizosphere soil of apple orchard.</title>
        <authorList>
            <person name="Lee J.-S."/>
            <person name="Kim H.S."/>
            <person name="Kim J.-S."/>
        </authorList>
    </citation>
    <scope>NUCLEOTIDE SEQUENCE</scope>
    <source>
        <strain evidence="1">KCTC 22746</strain>
    </source>
</reference>
<name>A0A929L1J0_9SPHI</name>
<dbReference type="Proteomes" id="UP000622475">
    <property type="component" value="Unassembled WGS sequence"/>
</dbReference>
<evidence type="ECO:0000313" key="2">
    <source>
        <dbReference type="Proteomes" id="UP000622475"/>
    </source>
</evidence>
<protein>
    <submittedName>
        <fullName evidence="1">YceI family protein</fullName>
    </submittedName>
</protein>
<dbReference type="EMBL" id="JADFFL010000008">
    <property type="protein sequence ID" value="MBE9663908.1"/>
    <property type="molecule type" value="Genomic_DNA"/>
</dbReference>
<dbReference type="RefSeq" id="WP_194113157.1">
    <property type="nucleotide sequence ID" value="NZ_JADFFL010000008.1"/>
</dbReference>
<dbReference type="AlphaFoldDB" id="A0A929L1J0"/>
<evidence type="ECO:0000313" key="1">
    <source>
        <dbReference type="EMBL" id="MBE9663908.1"/>
    </source>
</evidence>